<evidence type="ECO:0000313" key="3">
    <source>
        <dbReference type="Proteomes" id="UP000244722"/>
    </source>
</evidence>
<feature type="compositionally biased region" description="Acidic residues" evidence="1">
    <location>
        <begin position="51"/>
        <end position="72"/>
    </location>
</feature>
<dbReference type="SUPFAM" id="SSF81383">
    <property type="entry name" value="F-box domain"/>
    <property type="match status" value="1"/>
</dbReference>
<feature type="region of interest" description="Disordered" evidence="1">
    <location>
        <begin position="38"/>
        <end position="72"/>
    </location>
</feature>
<proteinExistence type="predicted"/>
<dbReference type="OrthoDB" id="5338050at2759"/>
<gene>
    <name evidence="2" type="ORF">B9Z19DRAFT_1122164</name>
</gene>
<protein>
    <submittedName>
        <fullName evidence="2">Uncharacterized protein</fullName>
    </submittedName>
</protein>
<dbReference type="EMBL" id="NESQ01000045">
    <property type="protein sequence ID" value="PUU81406.1"/>
    <property type="molecule type" value="Genomic_DNA"/>
</dbReference>
<accession>A0A2T7A0Z5</accession>
<evidence type="ECO:0000256" key="1">
    <source>
        <dbReference type="SAM" id="MobiDB-lite"/>
    </source>
</evidence>
<dbReference type="AlphaFoldDB" id="A0A2T7A0Z5"/>
<dbReference type="Proteomes" id="UP000244722">
    <property type="component" value="Unassembled WGS sequence"/>
</dbReference>
<keyword evidence="3" id="KW-1185">Reference proteome</keyword>
<feature type="compositionally biased region" description="Low complexity" evidence="1">
    <location>
        <begin position="39"/>
        <end position="48"/>
    </location>
</feature>
<reference evidence="2 3" key="1">
    <citation type="submission" date="2017-04" db="EMBL/GenBank/DDBJ databases">
        <title>Draft genome sequence of Tuber borchii Vittad., a whitish edible truffle.</title>
        <authorList>
            <consortium name="DOE Joint Genome Institute"/>
            <person name="Murat C."/>
            <person name="Kuo A."/>
            <person name="Barry K.W."/>
            <person name="Clum A."/>
            <person name="Dockter R.B."/>
            <person name="Fauchery L."/>
            <person name="Iotti M."/>
            <person name="Kohler A."/>
            <person name="Labutti K."/>
            <person name="Lindquist E.A."/>
            <person name="Lipzen A."/>
            <person name="Ohm R.A."/>
            <person name="Wang M."/>
            <person name="Grigoriev I.V."/>
            <person name="Zambonelli A."/>
            <person name="Martin F.M."/>
        </authorList>
    </citation>
    <scope>NUCLEOTIDE SEQUENCE [LARGE SCALE GENOMIC DNA]</scope>
    <source>
        <strain evidence="2 3">Tbo3840</strain>
    </source>
</reference>
<name>A0A2T7A0Z5_TUBBO</name>
<organism evidence="2 3">
    <name type="scientific">Tuber borchii</name>
    <name type="common">White truffle</name>
    <dbReference type="NCBI Taxonomy" id="42251"/>
    <lineage>
        <taxon>Eukaryota</taxon>
        <taxon>Fungi</taxon>
        <taxon>Dikarya</taxon>
        <taxon>Ascomycota</taxon>
        <taxon>Pezizomycotina</taxon>
        <taxon>Pezizomycetes</taxon>
        <taxon>Pezizales</taxon>
        <taxon>Tuberaceae</taxon>
        <taxon>Tuber</taxon>
    </lineage>
</organism>
<comment type="caution">
    <text evidence="2">The sequence shown here is derived from an EMBL/GenBank/DDBJ whole genome shotgun (WGS) entry which is preliminary data.</text>
</comment>
<dbReference type="InterPro" id="IPR036047">
    <property type="entry name" value="F-box-like_dom_sf"/>
</dbReference>
<sequence>MSSLAESMFSFYYEGTPEPDGELLEEMMYNSGATFYYDSSSSCGSSFVSDKDEEGEEEDEEGEEEEEEEEEEEKVVAAMRLPVELLEVIFGFVAPDAADDEFRSVKDLWSCAVTCRTWAFTAIPMLYRTHGFGVLMPTTTRARGPSSKYFPTSRCIDFYNTRADRRMLQLWRTLLLSCFTISGKSPEARHATLFPYINYVANLDARTLVMVLTEIMKSQRTTGNKSSTLDEKAAQYFFDGLLGGLEISGASRRDKRGDKMVVGGAEYGWASPVHGREVKVFVGDTALMVMDFLYPHIQHLKGFTIPELGQLRVHEPIRMSHPISMIYSLQNISRLVISSGWMVCAELGRAIASIRPTLIYPSTASLTQRRRHSNKSDSFSLTILDWRFKTHYDPYYGHDEDWETNRSAYNKTVSTLDSFFDALNPNSITSLDLDFDIRYSRFSGKDLGGGPLALRQSRSVKALRLARMRCDNFKLWRMFTEMGYAGFSPQCLKLINLLMDNTSASPNFTGWSFAPGFLHNMRDLEFTKFSGMFDLAAAIVQIKNVNSQLEHSLSRGGQQSKKERSAKIDSLSLIYEAKQANSSATKLFLAPLASLGSSLTYLKLQDTDFTNPRPGSVHYSRSTVLHHSPLESLTKLKTLILVGDVSVFLLSDRLLSIIRCMRQSITYIDICLSTKDLTDALLLKAFAPSENLQTLILRVWDRLVALEPAAAPNPASGQPVTWVEYPPLLTNRRFRQVSLWPVCPKVTVEGTIGFLTKKRGGLKEFGFSRAFCRDEERGRWGEVAEAMQGMGGRFLPKTENEKDVWAWDEGLPAPE</sequence>
<evidence type="ECO:0000313" key="2">
    <source>
        <dbReference type="EMBL" id="PUU81406.1"/>
    </source>
</evidence>